<keyword evidence="2" id="KW-1185">Reference proteome</keyword>
<proteinExistence type="predicted"/>
<name>A0AAD3DP30_9CHLO</name>
<dbReference type="AlphaFoldDB" id="A0AAD3DP30"/>
<dbReference type="Proteomes" id="UP001054857">
    <property type="component" value="Unassembled WGS sequence"/>
</dbReference>
<gene>
    <name evidence="1" type="ORF">Agub_g5435</name>
</gene>
<sequence>VGEEEEEEEEEGGISSWFTSAAKHLDEVKLIGMFFSVEQQLMEAQAEAASPDAGDEAAASVARLSGELLLLFFGMPEELQLTCVSSPARRALLGGLRMQAGQAARLGQLMEMLGVGSE</sequence>
<evidence type="ECO:0000313" key="1">
    <source>
        <dbReference type="EMBL" id="GFR44312.1"/>
    </source>
</evidence>
<accession>A0AAD3DP30</accession>
<comment type="caution">
    <text evidence="1">The sequence shown here is derived from an EMBL/GenBank/DDBJ whole genome shotgun (WGS) entry which is preliminary data.</text>
</comment>
<dbReference type="EMBL" id="BMAR01000007">
    <property type="protein sequence ID" value="GFR44312.1"/>
    <property type="molecule type" value="Genomic_DNA"/>
</dbReference>
<feature type="non-terminal residue" evidence="1">
    <location>
        <position position="1"/>
    </location>
</feature>
<protein>
    <submittedName>
        <fullName evidence="1">Uncharacterized protein</fullName>
    </submittedName>
</protein>
<reference evidence="1 2" key="1">
    <citation type="journal article" date="2021" name="Sci. Rep.">
        <title>Genome sequencing of the multicellular alga Astrephomene provides insights into convergent evolution of germ-soma differentiation.</title>
        <authorList>
            <person name="Yamashita S."/>
            <person name="Yamamoto K."/>
            <person name="Matsuzaki R."/>
            <person name="Suzuki S."/>
            <person name="Yamaguchi H."/>
            <person name="Hirooka S."/>
            <person name="Minakuchi Y."/>
            <person name="Miyagishima S."/>
            <person name="Kawachi M."/>
            <person name="Toyoda A."/>
            <person name="Nozaki H."/>
        </authorList>
    </citation>
    <scope>NUCLEOTIDE SEQUENCE [LARGE SCALE GENOMIC DNA]</scope>
    <source>
        <strain evidence="1 2">NIES-4017</strain>
    </source>
</reference>
<organism evidence="1 2">
    <name type="scientific">Astrephomene gubernaculifera</name>
    <dbReference type="NCBI Taxonomy" id="47775"/>
    <lineage>
        <taxon>Eukaryota</taxon>
        <taxon>Viridiplantae</taxon>
        <taxon>Chlorophyta</taxon>
        <taxon>core chlorophytes</taxon>
        <taxon>Chlorophyceae</taxon>
        <taxon>CS clade</taxon>
        <taxon>Chlamydomonadales</taxon>
        <taxon>Astrephomenaceae</taxon>
        <taxon>Astrephomene</taxon>
    </lineage>
</organism>
<evidence type="ECO:0000313" key="2">
    <source>
        <dbReference type="Proteomes" id="UP001054857"/>
    </source>
</evidence>